<evidence type="ECO:0000313" key="1">
    <source>
        <dbReference type="EMBL" id="MFC3688714.1"/>
    </source>
</evidence>
<evidence type="ECO:0000313" key="2">
    <source>
        <dbReference type="Proteomes" id="UP001595685"/>
    </source>
</evidence>
<protein>
    <recommendedName>
        <fullName evidence="3">YecA family protein</fullName>
    </recommendedName>
</protein>
<organism evidence="1 2">
    <name type="scientific">Aquipuribacter hungaricus</name>
    <dbReference type="NCBI Taxonomy" id="545624"/>
    <lineage>
        <taxon>Bacteria</taxon>
        <taxon>Bacillati</taxon>
        <taxon>Actinomycetota</taxon>
        <taxon>Actinomycetes</taxon>
        <taxon>Micrococcales</taxon>
        <taxon>Intrasporangiaceae</taxon>
        <taxon>Aquipuribacter</taxon>
    </lineage>
</organism>
<evidence type="ECO:0008006" key="3">
    <source>
        <dbReference type="Google" id="ProtNLM"/>
    </source>
</evidence>
<name>A0ABV7WH65_9MICO</name>
<gene>
    <name evidence="1" type="ORF">ACFOLH_10205</name>
</gene>
<dbReference type="Proteomes" id="UP001595685">
    <property type="component" value="Unassembled WGS sequence"/>
</dbReference>
<accession>A0ABV7WH65</accession>
<dbReference type="RefSeq" id="WP_340290787.1">
    <property type="nucleotide sequence ID" value="NZ_JBBEOI010000023.1"/>
</dbReference>
<reference evidence="2" key="1">
    <citation type="journal article" date="2019" name="Int. J. Syst. Evol. Microbiol.">
        <title>The Global Catalogue of Microorganisms (GCM) 10K type strain sequencing project: providing services to taxonomists for standard genome sequencing and annotation.</title>
        <authorList>
            <consortium name="The Broad Institute Genomics Platform"/>
            <consortium name="The Broad Institute Genome Sequencing Center for Infectious Disease"/>
            <person name="Wu L."/>
            <person name="Ma J."/>
        </authorList>
    </citation>
    <scope>NUCLEOTIDE SEQUENCE [LARGE SCALE GENOMIC DNA]</scope>
    <source>
        <strain evidence="2">NCAIM B.02333</strain>
    </source>
</reference>
<keyword evidence="2" id="KW-1185">Reference proteome</keyword>
<dbReference type="EMBL" id="JBHRWW010000006">
    <property type="protein sequence ID" value="MFC3688714.1"/>
    <property type="molecule type" value="Genomic_DNA"/>
</dbReference>
<sequence length="172" mass="18359">MGSQVLDDRGGVAVSQLYNFFGGSLDELRRAVEADDEPGTPEALDRAVEASWTLVHPVVANLLDWHEQDALLEQAALLPGRAGELVARLFTSPPLGIEPYDSGFPGELGAGELAELRAVLEAVCSTSARRPGQDPGSWDIPLDECEDPLEGPARLLLGLRPVTPAKDLVLLL</sequence>
<comment type="caution">
    <text evidence="1">The sequence shown here is derived from an EMBL/GenBank/DDBJ whole genome shotgun (WGS) entry which is preliminary data.</text>
</comment>
<proteinExistence type="predicted"/>